<dbReference type="GO" id="GO:0005829">
    <property type="term" value="C:cytosol"/>
    <property type="evidence" value="ECO:0007669"/>
    <property type="project" value="GOC"/>
</dbReference>
<evidence type="ECO:0000256" key="6">
    <source>
        <dbReference type="ARBA" id="ARBA00025799"/>
    </source>
</evidence>
<name>A0A0W4ZFA9_PNEC8</name>
<evidence type="ECO:0000256" key="4">
    <source>
        <dbReference type="ARBA" id="ARBA00023034"/>
    </source>
</evidence>
<dbReference type="EMBL" id="LFVZ01000011">
    <property type="protein sequence ID" value="KTW27056.1"/>
    <property type="molecule type" value="Genomic_DNA"/>
</dbReference>
<sequence length="138" mass="15678">MWLTDNQKIGVTLTALGIGFIILGIITLFDANLLIIGNLLFISGLILIIGFIKTLVFFSRKQKLRGSVCFFFGILLVFFKKPFFGFIIETFGFINLFGDFFPIIISFLARFPIIGHILRIPFIKKVLDRIIGVYQIPV</sequence>
<feature type="transmembrane region" description="Helical" evidence="7">
    <location>
        <begin position="35"/>
        <end position="56"/>
    </location>
</feature>
<keyword evidence="3 7" id="KW-1133">Transmembrane helix</keyword>
<comment type="subcellular location">
    <subcellularLocation>
        <location evidence="1">Golgi apparatus membrane</location>
        <topology evidence="1">Multi-pass membrane protein</topology>
    </subcellularLocation>
</comment>
<dbReference type="GO" id="GO:0005783">
    <property type="term" value="C:endoplasmic reticulum"/>
    <property type="evidence" value="ECO:0007669"/>
    <property type="project" value="EnsemblFungi"/>
</dbReference>
<keyword evidence="5 7" id="KW-0472">Membrane</keyword>
<gene>
    <name evidence="8" type="ORF">T552_02548</name>
</gene>
<dbReference type="Proteomes" id="UP000054454">
    <property type="component" value="Unassembled WGS sequence"/>
</dbReference>
<dbReference type="Pfam" id="PF04178">
    <property type="entry name" value="Got1"/>
    <property type="match status" value="1"/>
</dbReference>
<evidence type="ECO:0000256" key="5">
    <source>
        <dbReference type="ARBA" id="ARBA00023136"/>
    </source>
</evidence>
<comment type="similarity">
    <text evidence="6">Belongs to the GOT1 family.</text>
</comment>
<dbReference type="VEuPathDB" id="FungiDB:T552_02548"/>
<proteinExistence type="inferred from homology"/>
<dbReference type="GeneID" id="28937287"/>
<comment type="caution">
    <text evidence="8">The sequence shown here is derived from an EMBL/GenBank/DDBJ whole genome shotgun (WGS) entry which is preliminary data.</text>
</comment>
<dbReference type="RefSeq" id="XP_018225247.1">
    <property type="nucleotide sequence ID" value="XM_018371084.1"/>
</dbReference>
<reference evidence="9" key="1">
    <citation type="journal article" date="2016" name="Nat. Commun.">
        <title>Genome analysis of three Pneumocystis species reveals adaptation mechanisms to life exclusively in mammalian hosts.</title>
        <authorList>
            <person name="Ma L."/>
            <person name="Chen Z."/>
            <person name="Huang D.W."/>
            <person name="Kutty G."/>
            <person name="Ishihara M."/>
            <person name="Wang H."/>
            <person name="Abouelleil A."/>
            <person name="Bishop L."/>
            <person name="Davey E."/>
            <person name="Deng R."/>
            <person name="Deng X."/>
            <person name="Fan L."/>
            <person name="Fantoni G."/>
            <person name="Fitzgerald M."/>
            <person name="Gogineni E."/>
            <person name="Goldberg J.M."/>
            <person name="Handley G."/>
            <person name="Hu X."/>
            <person name="Huber C."/>
            <person name="Jiao X."/>
            <person name="Jones K."/>
            <person name="Levin J.Z."/>
            <person name="Liu Y."/>
            <person name="Macdonald P."/>
            <person name="Melnikov A."/>
            <person name="Raley C."/>
            <person name="Sassi M."/>
            <person name="Sherman B.T."/>
            <person name="Song X."/>
            <person name="Sykes S."/>
            <person name="Tran B."/>
            <person name="Walsh L."/>
            <person name="Xia Y."/>
            <person name="Yang J."/>
            <person name="Young S."/>
            <person name="Zeng Q."/>
            <person name="Zheng X."/>
            <person name="Stephens R."/>
            <person name="Nusbaum C."/>
            <person name="Birren B.W."/>
            <person name="Azadi P."/>
            <person name="Lempicki R.A."/>
            <person name="Cuomo C.A."/>
            <person name="Kovacs J.A."/>
        </authorList>
    </citation>
    <scope>NUCLEOTIDE SEQUENCE [LARGE SCALE GENOMIC DNA]</scope>
    <source>
        <strain evidence="9">B80</strain>
    </source>
</reference>
<dbReference type="InterPro" id="IPR007305">
    <property type="entry name" value="Vesicle_transpt_Got1/SFT2"/>
</dbReference>
<dbReference type="GO" id="GO:0000139">
    <property type="term" value="C:Golgi membrane"/>
    <property type="evidence" value="ECO:0007669"/>
    <property type="project" value="UniProtKB-SubCell"/>
</dbReference>
<dbReference type="PANTHER" id="PTHR21493">
    <property type="entry name" value="CGI-141-RELATED/LIPASE CONTAINING PROTEIN"/>
    <property type="match status" value="1"/>
</dbReference>
<keyword evidence="4" id="KW-0333">Golgi apparatus</keyword>
<dbReference type="AlphaFoldDB" id="A0A0W4ZFA9"/>
<keyword evidence="2 7" id="KW-0812">Transmembrane</keyword>
<evidence type="ECO:0008006" key="10">
    <source>
        <dbReference type="Google" id="ProtNLM"/>
    </source>
</evidence>
<organism evidence="8 9">
    <name type="scientific">Pneumocystis carinii (strain B80)</name>
    <name type="common">Rat pneumocystis pneumonia agent</name>
    <name type="synonym">Pneumocystis carinii f. sp. carinii</name>
    <dbReference type="NCBI Taxonomy" id="1408658"/>
    <lineage>
        <taxon>Eukaryota</taxon>
        <taxon>Fungi</taxon>
        <taxon>Dikarya</taxon>
        <taxon>Ascomycota</taxon>
        <taxon>Taphrinomycotina</taxon>
        <taxon>Pneumocystomycetes</taxon>
        <taxon>Pneumocystaceae</taxon>
        <taxon>Pneumocystis</taxon>
    </lineage>
</organism>
<dbReference type="GO" id="GO:0006888">
    <property type="term" value="P:endoplasmic reticulum to Golgi vesicle-mediated transport"/>
    <property type="evidence" value="ECO:0007669"/>
    <property type="project" value="EnsemblFungi"/>
</dbReference>
<dbReference type="GO" id="GO:0042147">
    <property type="term" value="P:retrograde transport, endosome to Golgi"/>
    <property type="evidence" value="ECO:0007669"/>
    <property type="project" value="EnsemblFungi"/>
</dbReference>
<keyword evidence="9" id="KW-1185">Reference proteome</keyword>
<dbReference type="OrthoDB" id="204784at2759"/>
<evidence type="ECO:0000256" key="3">
    <source>
        <dbReference type="ARBA" id="ARBA00022989"/>
    </source>
</evidence>
<evidence type="ECO:0000256" key="7">
    <source>
        <dbReference type="SAM" id="Phobius"/>
    </source>
</evidence>
<dbReference type="PANTHER" id="PTHR21493:SF9">
    <property type="entry name" value="GOLGI TRANSPORT PROTEIN 1-RELATED"/>
    <property type="match status" value="1"/>
</dbReference>
<protein>
    <recommendedName>
        <fullName evidence="10">Protein transport protein GOT1</fullName>
    </recommendedName>
</protein>
<accession>A0A0W4ZFA9</accession>
<dbReference type="InterPro" id="IPR045176">
    <property type="entry name" value="Got1"/>
</dbReference>
<evidence type="ECO:0000313" key="9">
    <source>
        <dbReference type="Proteomes" id="UP000054454"/>
    </source>
</evidence>
<evidence type="ECO:0000256" key="1">
    <source>
        <dbReference type="ARBA" id="ARBA00004653"/>
    </source>
</evidence>
<dbReference type="GO" id="GO:0000137">
    <property type="term" value="C:Golgi cis cisterna"/>
    <property type="evidence" value="ECO:0007669"/>
    <property type="project" value="EnsemblFungi"/>
</dbReference>
<dbReference type="GO" id="GO:0030134">
    <property type="term" value="C:COPII-coated ER to Golgi transport vesicle"/>
    <property type="evidence" value="ECO:0007669"/>
    <property type="project" value="EnsemblFungi"/>
</dbReference>
<feature type="transmembrane region" description="Helical" evidence="7">
    <location>
        <begin position="9"/>
        <end position="29"/>
    </location>
</feature>
<evidence type="ECO:0000256" key="2">
    <source>
        <dbReference type="ARBA" id="ARBA00022692"/>
    </source>
</evidence>
<evidence type="ECO:0000313" key="8">
    <source>
        <dbReference type="EMBL" id="KTW27056.1"/>
    </source>
</evidence>
<feature type="transmembrane region" description="Helical" evidence="7">
    <location>
        <begin position="100"/>
        <end position="120"/>
    </location>
</feature>
<feature type="transmembrane region" description="Helical" evidence="7">
    <location>
        <begin position="68"/>
        <end position="88"/>
    </location>
</feature>